<gene>
    <name evidence="3" type="ORF">HMPREF0576_1827</name>
</gene>
<dbReference type="InterPro" id="IPR036397">
    <property type="entry name" value="RNaseH_sf"/>
</dbReference>
<dbReference type="InterPro" id="IPR012337">
    <property type="entry name" value="RNaseH-like_sf"/>
</dbReference>
<keyword evidence="4" id="KW-1185">Reference proteome</keyword>
<dbReference type="PANTHER" id="PTHR46889:SF4">
    <property type="entry name" value="TRANSPOSASE INSO FOR INSERTION SEQUENCE ELEMENT IS911B-RELATED"/>
    <property type="match status" value="1"/>
</dbReference>
<dbReference type="NCBIfam" id="NF033516">
    <property type="entry name" value="transpos_IS3"/>
    <property type="match status" value="1"/>
</dbReference>
<evidence type="ECO:0000256" key="1">
    <source>
        <dbReference type="ARBA" id="ARBA00002286"/>
    </source>
</evidence>
<accession>E6M6E5</accession>
<dbReference type="Gene3D" id="3.30.420.10">
    <property type="entry name" value="Ribonuclease H-like superfamily/Ribonuclease H"/>
    <property type="match status" value="1"/>
</dbReference>
<evidence type="ECO:0000313" key="3">
    <source>
        <dbReference type="EMBL" id="EFU81119.1"/>
    </source>
</evidence>
<dbReference type="Pfam" id="PF13333">
    <property type="entry name" value="rve_2"/>
    <property type="match status" value="1"/>
</dbReference>
<dbReference type="InterPro" id="IPR050900">
    <property type="entry name" value="Transposase_IS3/IS150/IS904"/>
</dbReference>
<dbReference type="HOGENOM" id="CLU_027402_4_0_11"/>
<proteinExistence type="predicted"/>
<dbReference type="GO" id="GO:0015074">
    <property type="term" value="P:DNA integration"/>
    <property type="evidence" value="ECO:0007669"/>
    <property type="project" value="InterPro"/>
</dbReference>
<dbReference type="PANTHER" id="PTHR46889">
    <property type="entry name" value="TRANSPOSASE INSF FOR INSERTION SEQUENCE IS3B-RELATED"/>
    <property type="match status" value="1"/>
</dbReference>
<name>E6M6E5_9ACTO</name>
<dbReference type="SUPFAM" id="SSF53098">
    <property type="entry name" value="Ribonuclease H-like"/>
    <property type="match status" value="1"/>
</dbReference>
<dbReference type="Proteomes" id="UP000003343">
    <property type="component" value="Unassembled WGS sequence"/>
</dbReference>
<dbReference type="Pfam" id="PF00665">
    <property type="entry name" value="rve"/>
    <property type="match status" value="1"/>
</dbReference>
<reference evidence="3 4" key="1">
    <citation type="submission" date="2010-12" db="EMBL/GenBank/DDBJ databases">
        <authorList>
            <person name="Muzny D."/>
            <person name="Qin X."/>
            <person name="Deng J."/>
            <person name="Jiang H."/>
            <person name="Liu Y."/>
            <person name="Qu J."/>
            <person name="Song X.-Z."/>
            <person name="Zhang L."/>
            <person name="Thornton R."/>
            <person name="Coyle M."/>
            <person name="Francisco L."/>
            <person name="Jackson L."/>
            <person name="Javaid M."/>
            <person name="Korchina V."/>
            <person name="Kovar C."/>
            <person name="Mata R."/>
            <person name="Mathew T."/>
            <person name="Ngo R."/>
            <person name="Nguyen L."/>
            <person name="Nguyen N."/>
            <person name="Okwuonu G."/>
            <person name="Ongeri F."/>
            <person name="Pham C."/>
            <person name="Simmons D."/>
            <person name="Wilczek-Boney K."/>
            <person name="Hale W."/>
            <person name="Jakkamsetti A."/>
            <person name="Pham P."/>
            <person name="Ruth R."/>
            <person name="San Lucas F."/>
            <person name="Warren J."/>
            <person name="Zhang J."/>
            <person name="Zhao Z."/>
            <person name="Zhou C."/>
            <person name="Zhu D."/>
            <person name="Lee S."/>
            <person name="Bess C."/>
            <person name="Blankenburg K."/>
            <person name="Forbes L."/>
            <person name="Fu Q."/>
            <person name="Gubbala S."/>
            <person name="Hirani K."/>
            <person name="Jayaseelan J.C."/>
            <person name="Lara F."/>
            <person name="Munidasa M."/>
            <person name="Palculict T."/>
            <person name="Patil S."/>
            <person name="Pu L.-L."/>
            <person name="Saada N."/>
            <person name="Tang L."/>
            <person name="Weissenberger G."/>
            <person name="Zhu Y."/>
            <person name="Hemphill L."/>
            <person name="Shang Y."/>
            <person name="Youmans B."/>
            <person name="Ayvaz T."/>
            <person name="Ross M."/>
            <person name="Santibanez J."/>
            <person name="Aqrawi P."/>
            <person name="Gross S."/>
            <person name="Joshi V."/>
            <person name="Fowler G."/>
            <person name="Nazareth L."/>
            <person name="Reid J."/>
            <person name="Worley K."/>
            <person name="Petrosino J."/>
            <person name="Highlander S."/>
            <person name="Gibbs R."/>
        </authorList>
    </citation>
    <scope>NUCLEOTIDE SEQUENCE [LARGE SCALE GENOMIC DNA]</scope>
    <source>
        <strain evidence="3 4">ATCC 35242</strain>
    </source>
</reference>
<dbReference type="InterPro" id="IPR025948">
    <property type="entry name" value="HTH-like_dom"/>
</dbReference>
<organism evidence="3 4">
    <name type="scientific">Mobiluncus holmesii ATCC 35242</name>
    <dbReference type="NCBI Taxonomy" id="887899"/>
    <lineage>
        <taxon>Bacteria</taxon>
        <taxon>Bacillati</taxon>
        <taxon>Actinomycetota</taxon>
        <taxon>Actinomycetes</taxon>
        <taxon>Actinomycetales</taxon>
        <taxon>Actinomycetaceae</taxon>
        <taxon>Mobiluncus</taxon>
    </lineage>
</organism>
<comment type="caution">
    <text evidence="3">The sequence shown here is derived from an EMBL/GenBank/DDBJ whole genome shotgun (WGS) entry which is preliminary data.</text>
</comment>
<dbReference type="EMBL" id="AEPZ01000014">
    <property type="protein sequence ID" value="EFU81119.1"/>
    <property type="molecule type" value="Genomic_DNA"/>
</dbReference>
<dbReference type="AlphaFoldDB" id="E6M6E5"/>
<sequence length="303" mass="34636">MLIAYIDGYKHQFGVEPICRTLNGYLEGGFITARGYRAAKRRLPSVRSMRDKVLVAEIKRIHTENYCAYGIRKMWHAMVRSGWRIGRDQTARLMRLAGVRGVVRGRKPLTTRPAKMVDNRPDLVNRNFSAVEPNQLWVADITYVRTLSGFVYTAFVTDVFSRKIVGWSTRSTMTTEALPLEALEQAIECAKVSFKDLIHHSDHGSQYTSIKYSERLATAGIKSSTGTVGDSYDNALAETVNGLYKTELIYSRTWRSCSEVEWATLNWVYWWNNHRLHESLGYATPEEIIASYNQHRVSQLTPV</sequence>
<dbReference type="InterPro" id="IPR048020">
    <property type="entry name" value="Transpos_IS3"/>
</dbReference>
<dbReference type="PROSITE" id="PS50994">
    <property type="entry name" value="INTEGRASE"/>
    <property type="match status" value="1"/>
</dbReference>
<evidence type="ECO:0000313" key="4">
    <source>
        <dbReference type="Proteomes" id="UP000003343"/>
    </source>
</evidence>
<dbReference type="Pfam" id="PF13276">
    <property type="entry name" value="HTH_21"/>
    <property type="match status" value="1"/>
</dbReference>
<dbReference type="InterPro" id="IPR001584">
    <property type="entry name" value="Integrase_cat-core"/>
</dbReference>
<dbReference type="GO" id="GO:0003676">
    <property type="term" value="F:nucleic acid binding"/>
    <property type="evidence" value="ECO:0007669"/>
    <property type="project" value="InterPro"/>
</dbReference>
<comment type="function">
    <text evidence="1">Involved in the transposition of the insertion sequence.</text>
</comment>
<feature type="domain" description="Integrase catalytic" evidence="2">
    <location>
        <begin position="129"/>
        <end position="293"/>
    </location>
</feature>
<evidence type="ECO:0000259" key="2">
    <source>
        <dbReference type="PROSITE" id="PS50994"/>
    </source>
</evidence>
<protein>
    <submittedName>
        <fullName evidence="3">Integrase core domain protein</fullName>
    </submittedName>
</protein>